<dbReference type="InterPro" id="IPR036273">
    <property type="entry name" value="CRAL/TRIO_N_dom_sf"/>
</dbReference>
<dbReference type="PROSITE" id="PS50191">
    <property type="entry name" value="CRAL_TRIO"/>
    <property type="match status" value="1"/>
</dbReference>
<accession>A0A7S0FTH7</accession>
<dbReference type="CDD" id="cd00170">
    <property type="entry name" value="SEC14"/>
    <property type="match status" value="1"/>
</dbReference>
<dbReference type="PANTHER" id="PTHR10174">
    <property type="entry name" value="ALPHA-TOCOPHEROL TRANSFER PROTEIN-RELATED"/>
    <property type="match status" value="1"/>
</dbReference>
<dbReference type="PANTHER" id="PTHR10174:SF229">
    <property type="entry name" value="CRAL-TRIO DOMAIN-CONTAINING PROTEIN"/>
    <property type="match status" value="1"/>
</dbReference>
<dbReference type="Gene3D" id="3.40.525.10">
    <property type="entry name" value="CRAL-TRIO lipid binding domain"/>
    <property type="match status" value="1"/>
</dbReference>
<protein>
    <recommendedName>
        <fullName evidence="1">CRAL-TRIO domain-containing protein</fullName>
    </recommendedName>
</protein>
<evidence type="ECO:0000313" key="2">
    <source>
        <dbReference type="EMBL" id="CAD8379702.1"/>
    </source>
</evidence>
<dbReference type="SUPFAM" id="SSF46938">
    <property type="entry name" value="CRAL/TRIO N-terminal domain"/>
    <property type="match status" value="1"/>
</dbReference>
<organism evidence="2">
    <name type="scientific">Minutocellus polymorphus</name>
    <dbReference type="NCBI Taxonomy" id="265543"/>
    <lineage>
        <taxon>Eukaryota</taxon>
        <taxon>Sar</taxon>
        <taxon>Stramenopiles</taxon>
        <taxon>Ochrophyta</taxon>
        <taxon>Bacillariophyta</taxon>
        <taxon>Mediophyceae</taxon>
        <taxon>Cymatosirophycidae</taxon>
        <taxon>Cymatosirales</taxon>
        <taxon>Cymatosiraceae</taxon>
        <taxon>Minutocellus</taxon>
    </lineage>
</organism>
<dbReference type="InterPro" id="IPR036865">
    <property type="entry name" value="CRAL-TRIO_dom_sf"/>
</dbReference>
<dbReference type="Pfam" id="PF00650">
    <property type="entry name" value="CRAL_TRIO"/>
    <property type="match status" value="1"/>
</dbReference>
<proteinExistence type="predicted"/>
<dbReference type="AlphaFoldDB" id="A0A7S0FTH7"/>
<dbReference type="EMBL" id="HBEJ01018315">
    <property type="protein sequence ID" value="CAD8379702.1"/>
    <property type="molecule type" value="Transcribed_RNA"/>
</dbReference>
<name>A0A7S0FTH7_9STRA</name>
<dbReference type="SMART" id="SM00516">
    <property type="entry name" value="SEC14"/>
    <property type="match status" value="1"/>
</dbReference>
<dbReference type="SUPFAM" id="SSF52087">
    <property type="entry name" value="CRAL/TRIO domain"/>
    <property type="match status" value="1"/>
</dbReference>
<sequence>MPDATDVTSATTTTSATPEELLPALKTELGDAADGVSDENLLKFLRWKPSVERAAGRFRDHQKWRESNPFVFEDRPLQASKDDELKRILETDVVIAPEDFVSKKGSAVLCGRLRNNDMADGRTVEDVVRMVLFTMDRVLEREHAQVHGITLFYDMKGVTSKNIHVGIPRLLLNAIIGHFPIRIASAYILNAPFIFKGMFAMIQLAMPPKLRKRFHFVSSIDEVYEVIDKDLLLEEHGGKRVHESSEWVALQMQRESNGSVISLEECFDGAK</sequence>
<reference evidence="2" key="1">
    <citation type="submission" date="2021-01" db="EMBL/GenBank/DDBJ databases">
        <authorList>
            <person name="Corre E."/>
            <person name="Pelletier E."/>
            <person name="Niang G."/>
            <person name="Scheremetjew M."/>
            <person name="Finn R."/>
            <person name="Kale V."/>
            <person name="Holt S."/>
            <person name="Cochrane G."/>
            <person name="Meng A."/>
            <person name="Brown T."/>
            <person name="Cohen L."/>
        </authorList>
    </citation>
    <scope>NUCLEOTIDE SEQUENCE</scope>
    <source>
        <strain evidence="2">CCMP3303</strain>
    </source>
</reference>
<evidence type="ECO:0000259" key="1">
    <source>
        <dbReference type="PROSITE" id="PS50191"/>
    </source>
</evidence>
<dbReference type="InterPro" id="IPR001251">
    <property type="entry name" value="CRAL-TRIO_dom"/>
</dbReference>
<gene>
    <name evidence="2" type="ORF">MPOL1434_LOCUS10664</name>
</gene>
<feature type="domain" description="CRAL-TRIO" evidence="1">
    <location>
        <begin position="81"/>
        <end position="244"/>
    </location>
</feature>